<gene>
    <name evidence="7" type="ORF">HIM_10348</name>
</gene>
<protein>
    <recommendedName>
        <fullName evidence="6">Major facilitator superfamily (MFS) profile domain-containing protein</fullName>
    </recommendedName>
</protein>
<organism evidence="7 8">
    <name type="scientific">Hirsutella minnesotensis 3608</name>
    <dbReference type="NCBI Taxonomy" id="1043627"/>
    <lineage>
        <taxon>Eukaryota</taxon>
        <taxon>Fungi</taxon>
        <taxon>Dikarya</taxon>
        <taxon>Ascomycota</taxon>
        <taxon>Pezizomycotina</taxon>
        <taxon>Sordariomycetes</taxon>
        <taxon>Hypocreomycetidae</taxon>
        <taxon>Hypocreales</taxon>
        <taxon>Ophiocordycipitaceae</taxon>
        <taxon>Hirsutella</taxon>
    </lineage>
</organism>
<name>A0A0F7ZX82_9HYPO</name>
<evidence type="ECO:0000256" key="1">
    <source>
        <dbReference type="ARBA" id="ARBA00004141"/>
    </source>
</evidence>
<dbReference type="InterPro" id="IPR020846">
    <property type="entry name" value="MFS_dom"/>
</dbReference>
<keyword evidence="2 5" id="KW-0812">Transmembrane</keyword>
<feature type="transmembrane region" description="Helical" evidence="5">
    <location>
        <begin position="117"/>
        <end position="139"/>
    </location>
</feature>
<dbReference type="InterPro" id="IPR011701">
    <property type="entry name" value="MFS"/>
</dbReference>
<evidence type="ECO:0000256" key="5">
    <source>
        <dbReference type="SAM" id="Phobius"/>
    </source>
</evidence>
<feature type="domain" description="Major facilitator superfamily (MFS) profile" evidence="6">
    <location>
        <begin position="12"/>
        <end position="200"/>
    </location>
</feature>
<dbReference type="PROSITE" id="PS50850">
    <property type="entry name" value="MFS"/>
    <property type="match status" value="1"/>
</dbReference>
<evidence type="ECO:0000256" key="2">
    <source>
        <dbReference type="ARBA" id="ARBA00022692"/>
    </source>
</evidence>
<keyword evidence="4 5" id="KW-0472">Membrane</keyword>
<reference evidence="7 8" key="1">
    <citation type="journal article" date="2014" name="Genome Biol. Evol.">
        <title>Comparative genomics and transcriptomics analyses reveal divergent lifestyle features of nematode endoparasitic fungus Hirsutella minnesotensis.</title>
        <authorList>
            <person name="Lai Y."/>
            <person name="Liu K."/>
            <person name="Zhang X."/>
            <person name="Zhang X."/>
            <person name="Li K."/>
            <person name="Wang N."/>
            <person name="Shu C."/>
            <person name="Wu Y."/>
            <person name="Wang C."/>
            <person name="Bushley K.E."/>
            <person name="Xiang M."/>
            <person name="Liu X."/>
        </authorList>
    </citation>
    <scope>NUCLEOTIDE SEQUENCE [LARGE SCALE GENOMIC DNA]</scope>
    <source>
        <strain evidence="7 8">3608</strain>
    </source>
</reference>
<keyword evidence="3 5" id="KW-1133">Transmembrane helix</keyword>
<sequence length="200" mass="22053">MKQWPRGRKRAATNVLSATGFNRILVSTIRAPALSIIADRFDMTAPGTAMALSIYVLVTAVGPLLAGPLTELYGRQVVLHISNIWFLAWNITCGFANSKEILITARFLTSLGASAILALAIMVGFCFCIFRETYALVILKRRAERLRRDAVGGADNYETPEERLGRQTSLSSTFSCALSRPLRLLTTHPIIQSEGLLLRR</sequence>
<accession>A0A0F7ZX82</accession>
<dbReference type="SUPFAM" id="SSF103473">
    <property type="entry name" value="MFS general substrate transporter"/>
    <property type="match status" value="1"/>
</dbReference>
<dbReference type="Pfam" id="PF07690">
    <property type="entry name" value="MFS_1"/>
    <property type="match status" value="1"/>
</dbReference>
<evidence type="ECO:0000313" key="8">
    <source>
        <dbReference type="Proteomes" id="UP000054481"/>
    </source>
</evidence>
<dbReference type="Gene3D" id="1.20.1720.10">
    <property type="entry name" value="Multidrug resistance protein D"/>
    <property type="match status" value="1"/>
</dbReference>
<evidence type="ECO:0000259" key="6">
    <source>
        <dbReference type="PROSITE" id="PS50850"/>
    </source>
</evidence>
<comment type="subcellular location">
    <subcellularLocation>
        <location evidence="1">Membrane</location>
        <topology evidence="1">Multi-pass membrane protein</topology>
    </subcellularLocation>
</comment>
<feature type="transmembrane region" description="Helical" evidence="5">
    <location>
        <begin position="77"/>
        <end position="97"/>
    </location>
</feature>
<dbReference type="GO" id="GO:0016020">
    <property type="term" value="C:membrane"/>
    <property type="evidence" value="ECO:0007669"/>
    <property type="project" value="UniProtKB-SubCell"/>
</dbReference>
<proteinExistence type="predicted"/>
<evidence type="ECO:0000256" key="4">
    <source>
        <dbReference type="ARBA" id="ARBA00023136"/>
    </source>
</evidence>
<feature type="transmembrane region" description="Helical" evidence="5">
    <location>
        <begin position="21"/>
        <end position="38"/>
    </location>
</feature>
<dbReference type="GO" id="GO:0022857">
    <property type="term" value="F:transmembrane transporter activity"/>
    <property type="evidence" value="ECO:0007669"/>
    <property type="project" value="InterPro"/>
</dbReference>
<dbReference type="OrthoDB" id="6770063at2759"/>
<dbReference type="Proteomes" id="UP000054481">
    <property type="component" value="Unassembled WGS sequence"/>
</dbReference>
<keyword evidence="8" id="KW-1185">Reference proteome</keyword>
<dbReference type="PANTHER" id="PTHR23502:SF60">
    <property type="entry name" value="MAJOR FACILITATOR SUPERFAMILY (MFS) PROFILE DOMAIN-CONTAINING PROTEIN-RELATED"/>
    <property type="match status" value="1"/>
</dbReference>
<feature type="transmembrane region" description="Helical" evidence="5">
    <location>
        <begin position="44"/>
        <end position="65"/>
    </location>
</feature>
<evidence type="ECO:0000256" key="3">
    <source>
        <dbReference type="ARBA" id="ARBA00022989"/>
    </source>
</evidence>
<dbReference type="EMBL" id="KQ030636">
    <property type="protein sequence ID" value="KJZ70267.1"/>
    <property type="molecule type" value="Genomic_DNA"/>
</dbReference>
<dbReference type="AlphaFoldDB" id="A0A0F7ZX82"/>
<dbReference type="PANTHER" id="PTHR23502">
    <property type="entry name" value="MAJOR FACILITATOR SUPERFAMILY"/>
    <property type="match status" value="1"/>
</dbReference>
<evidence type="ECO:0000313" key="7">
    <source>
        <dbReference type="EMBL" id="KJZ70267.1"/>
    </source>
</evidence>
<dbReference type="InterPro" id="IPR036259">
    <property type="entry name" value="MFS_trans_sf"/>
</dbReference>